<evidence type="ECO:0000313" key="2">
    <source>
        <dbReference type="Proteomes" id="UP000259030"/>
    </source>
</evidence>
<reference evidence="1 2" key="1">
    <citation type="submission" date="2017-05" db="EMBL/GenBank/DDBJ databases">
        <title>The complete genome sequence of Deinococcus ficus isolated from the rhizosphere of the Ficus religiosa L. in Taiwan.</title>
        <authorList>
            <person name="Wu K.-M."/>
            <person name="Liao T.-L."/>
            <person name="Liu Y.-M."/>
            <person name="Young C.-C."/>
            <person name="Tsai S.-F."/>
        </authorList>
    </citation>
    <scope>NUCLEOTIDE SEQUENCE [LARGE SCALE GENOMIC DNA]</scope>
    <source>
        <strain evidence="1 2">CC-FR2-10</strain>
        <plasmid evidence="2">pdfi3</plasmid>
    </source>
</reference>
<geneLocation type="plasmid" evidence="2">
    <name>pdfi3</name>
</geneLocation>
<keyword evidence="1" id="KW-0614">Plasmid</keyword>
<evidence type="ECO:0000313" key="1">
    <source>
        <dbReference type="EMBL" id="ASN83199.1"/>
    </source>
</evidence>
<protein>
    <submittedName>
        <fullName evidence="1">Uncharacterized protein</fullName>
    </submittedName>
</protein>
<dbReference type="KEGG" id="dfc:DFI_18540"/>
<dbReference type="AlphaFoldDB" id="A0A221T2T3"/>
<name>A0A221T2T3_9DEIO</name>
<proteinExistence type="predicted"/>
<dbReference type="Proteomes" id="UP000259030">
    <property type="component" value="Plasmid pDFI3"/>
</dbReference>
<accession>A0A221T2T3</accession>
<dbReference type="RefSeq" id="WP_027464339.1">
    <property type="nucleotide sequence ID" value="NZ_CP021084.1"/>
</dbReference>
<gene>
    <name evidence="1" type="ORF">DFI_18540</name>
</gene>
<dbReference type="EMBL" id="CP021084">
    <property type="protein sequence ID" value="ASN83199.1"/>
    <property type="molecule type" value="Genomic_DNA"/>
</dbReference>
<sequence>MFRRPPAPQQQELPPDVKALQARIAELEQNQVALKEIILGQQTAFEQIDVSLMELLETVPHLHRPTIQALLAQRIRMLARLPLGLHENDPKAQEAFEALTKYPAGTYVNAAMSATELLRYRVHSVVTLITKIASGENIGVQDVVFQGENDLEVLINHEKARVRRQQPQ</sequence>
<organism evidence="1 2">
    <name type="scientific">Deinococcus ficus</name>
    <dbReference type="NCBI Taxonomy" id="317577"/>
    <lineage>
        <taxon>Bacteria</taxon>
        <taxon>Thermotogati</taxon>
        <taxon>Deinococcota</taxon>
        <taxon>Deinococci</taxon>
        <taxon>Deinococcales</taxon>
        <taxon>Deinococcaceae</taxon>
        <taxon>Deinococcus</taxon>
    </lineage>
</organism>
<keyword evidence="2" id="KW-1185">Reference proteome</keyword>